<evidence type="ECO:0000256" key="3">
    <source>
        <dbReference type="ARBA" id="ARBA00022723"/>
    </source>
</evidence>
<comment type="similarity">
    <text evidence="1">Belongs to the recoverin family.</text>
</comment>
<dbReference type="PROSITE" id="PS50222">
    <property type="entry name" value="EF_HAND_2"/>
    <property type="match status" value="3"/>
</dbReference>
<accession>A0A818LL20</accession>
<dbReference type="SUPFAM" id="SSF47473">
    <property type="entry name" value="EF-hand"/>
    <property type="match status" value="1"/>
</dbReference>
<dbReference type="GO" id="GO:0005509">
    <property type="term" value="F:calcium ion binding"/>
    <property type="evidence" value="ECO:0007669"/>
    <property type="project" value="InterPro"/>
</dbReference>
<dbReference type="EMBL" id="CAJOBB010000126">
    <property type="protein sequence ID" value="CAF3574633.1"/>
    <property type="molecule type" value="Genomic_DNA"/>
</dbReference>
<evidence type="ECO:0000313" key="9">
    <source>
        <dbReference type="EMBL" id="CAF1228804.1"/>
    </source>
</evidence>
<dbReference type="PANTHER" id="PTHR23055:SF178">
    <property type="entry name" value="NEUROCALCIN HOMOLOG"/>
    <property type="match status" value="1"/>
</dbReference>
<evidence type="ECO:0000259" key="8">
    <source>
        <dbReference type="PROSITE" id="PS50222"/>
    </source>
</evidence>
<keyword evidence="5" id="KW-0106">Calcium</keyword>
<evidence type="ECO:0000256" key="2">
    <source>
        <dbReference type="ARBA" id="ARBA00022707"/>
    </source>
</evidence>
<reference evidence="10" key="1">
    <citation type="submission" date="2021-02" db="EMBL/GenBank/DDBJ databases">
        <authorList>
            <person name="Nowell W R."/>
        </authorList>
    </citation>
    <scope>NUCLEOTIDE SEQUENCE</scope>
</reference>
<dbReference type="InterPro" id="IPR028846">
    <property type="entry name" value="Recoverin"/>
</dbReference>
<feature type="domain" description="EF-hand" evidence="8">
    <location>
        <begin position="70"/>
        <end position="105"/>
    </location>
</feature>
<evidence type="ECO:0000256" key="6">
    <source>
        <dbReference type="ARBA" id="ARBA00023288"/>
    </source>
</evidence>
<dbReference type="Pfam" id="PF13499">
    <property type="entry name" value="EF-hand_7"/>
    <property type="match status" value="1"/>
</dbReference>
<dbReference type="InterPro" id="IPR011992">
    <property type="entry name" value="EF-hand-dom_pair"/>
</dbReference>
<protein>
    <recommendedName>
        <fullName evidence="8">EF-hand domain-containing protein</fullName>
    </recommendedName>
</protein>
<feature type="domain" description="EF-hand" evidence="8">
    <location>
        <begin position="167"/>
        <end position="202"/>
    </location>
</feature>
<feature type="region of interest" description="Disordered" evidence="7">
    <location>
        <begin position="264"/>
        <end position="329"/>
    </location>
</feature>
<dbReference type="PROSITE" id="PS00018">
    <property type="entry name" value="EF_HAND_1"/>
    <property type="match status" value="2"/>
</dbReference>
<sequence length="429" mass="49506">MGPRSSKRNSINIEPLSADMIRELCQDTGFTKEELLIWHTNFYKDCPDGKLTLKQFEQEYAKIMGKPTQKTADYIKHMFNVYDQDKNQFIDFREFVMALSAASVFNRLRLIETLFHVFDLDNDGKITRDEIGKMLQTLTDVTNSNNKNSQDNRHQNKNQSGHAKETNLQKRIDDAFNELNGNDDDHITKDEFIDWYMKSGLISDVQPDESTIQDSGKFNQFGKKSRKITKQITHRKLSNVPEETNSRKVPLNVYISKMIERKKSSGYSDDEYDDDITPHRVKFNNNPTTVTPKSYYRNESTNGERVLKKPSLRLTTASSNDIDSQQPKENERWQHLFNSILGQIRAQNTDMNKQITSDERTTTTTTTTTNSYNSQKSEGEESIRLEHMNPTSNNKPNRSHISTAPKVVRSTNIVLDDRPSSPDVITVRL</sequence>
<keyword evidence="2" id="KW-0519">Myristate</keyword>
<feature type="region of interest" description="Disordered" evidence="7">
    <location>
        <begin position="141"/>
        <end position="166"/>
    </location>
</feature>
<dbReference type="AlphaFoldDB" id="A0A818LL20"/>
<evidence type="ECO:0000256" key="5">
    <source>
        <dbReference type="ARBA" id="ARBA00022837"/>
    </source>
</evidence>
<proteinExistence type="inferred from homology"/>
<dbReference type="EMBL" id="CAJNOE010000464">
    <property type="protein sequence ID" value="CAF1228804.1"/>
    <property type="molecule type" value="Genomic_DNA"/>
</dbReference>
<dbReference type="Gene3D" id="1.10.238.10">
    <property type="entry name" value="EF-hand"/>
    <property type="match status" value="1"/>
</dbReference>
<feature type="region of interest" description="Disordered" evidence="7">
    <location>
        <begin position="355"/>
        <end position="382"/>
    </location>
</feature>
<dbReference type="PANTHER" id="PTHR23055">
    <property type="entry name" value="CALCIUM BINDING PROTEINS"/>
    <property type="match status" value="1"/>
</dbReference>
<dbReference type="Proteomes" id="UP000663860">
    <property type="component" value="Unassembled WGS sequence"/>
</dbReference>
<evidence type="ECO:0000256" key="4">
    <source>
        <dbReference type="ARBA" id="ARBA00022737"/>
    </source>
</evidence>
<dbReference type="SMART" id="SM00054">
    <property type="entry name" value="EFh"/>
    <property type="match status" value="3"/>
</dbReference>
<keyword evidence="3" id="KW-0479">Metal-binding</keyword>
<dbReference type="PRINTS" id="PR00450">
    <property type="entry name" value="RECOVERIN"/>
</dbReference>
<feature type="compositionally biased region" description="Polar residues" evidence="7">
    <location>
        <begin position="283"/>
        <end position="303"/>
    </location>
</feature>
<keyword evidence="6" id="KW-0449">Lipoprotein</keyword>
<keyword evidence="4" id="KW-0677">Repeat</keyword>
<evidence type="ECO:0000256" key="7">
    <source>
        <dbReference type="SAM" id="MobiDB-lite"/>
    </source>
</evidence>
<dbReference type="InterPro" id="IPR002048">
    <property type="entry name" value="EF_hand_dom"/>
</dbReference>
<dbReference type="CDD" id="cd00051">
    <property type="entry name" value="EFh"/>
    <property type="match status" value="1"/>
</dbReference>
<evidence type="ECO:0000256" key="1">
    <source>
        <dbReference type="ARBA" id="ARBA00006049"/>
    </source>
</evidence>
<evidence type="ECO:0000313" key="10">
    <source>
        <dbReference type="EMBL" id="CAF3574633.1"/>
    </source>
</evidence>
<dbReference type="Proteomes" id="UP000663868">
    <property type="component" value="Unassembled WGS sequence"/>
</dbReference>
<dbReference type="InterPro" id="IPR018247">
    <property type="entry name" value="EF_Hand_1_Ca_BS"/>
</dbReference>
<feature type="domain" description="EF-hand" evidence="8">
    <location>
        <begin position="106"/>
        <end position="141"/>
    </location>
</feature>
<comment type="caution">
    <text evidence="10">The sequence shown here is derived from an EMBL/GenBank/DDBJ whole genome shotgun (WGS) entry which is preliminary data.</text>
</comment>
<gene>
    <name evidence="9" type="ORF">IZO911_LOCUS30135</name>
    <name evidence="10" type="ORF">KXQ929_LOCUS3810</name>
</gene>
<organism evidence="10 11">
    <name type="scientific">Adineta steineri</name>
    <dbReference type="NCBI Taxonomy" id="433720"/>
    <lineage>
        <taxon>Eukaryota</taxon>
        <taxon>Metazoa</taxon>
        <taxon>Spiralia</taxon>
        <taxon>Gnathifera</taxon>
        <taxon>Rotifera</taxon>
        <taxon>Eurotatoria</taxon>
        <taxon>Bdelloidea</taxon>
        <taxon>Adinetida</taxon>
        <taxon>Adinetidae</taxon>
        <taxon>Adineta</taxon>
    </lineage>
</organism>
<evidence type="ECO:0000313" key="11">
    <source>
        <dbReference type="Proteomes" id="UP000663868"/>
    </source>
</evidence>
<feature type="compositionally biased region" description="Polar residues" evidence="7">
    <location>
        <begin position="313"/>
        <end position="325"/>
    </location>
</feature>
<name>A0A818LL20_9BILA</name>